<gene>
    <name evidence="1" type="ORF">Pla133_22250</name>
</gene>
<sequence length="308" mass="34761">MSNDGRRIPLVYVLSNGRSGSTLLDLLLGSHAEAWSVGELQVLPWELEEHRDPCGCGRFLDECDFWAPLTEGRAFERGPAPLHHFRDAHGFGRVIRTDHVRDLLAGRPLGEHRGLATEYAARTAELLERVLPQAEARRGGQVRWLIDASKDPYRLLWLAASDRFDLRVVHLTKDPRAFVHSMTRDAGGLSPQRVARFTARWLIENALMRAVCERALPAGAVRRLRYEDLAGDPRATLAGLGEWLGLEGLEESLEDFRRTENHAVSGNQMRWGTANVRLDESWRERLPAAARSFVWTATAPLRRSFGYV</sequence>
<proteinExistence type="predicted"/>
<dbReference type="AlphaFoldDB" id="A0A518BJI9"/>
<dbReference type="KEGG" id="pbap:Pla133_22250"/>
<accession>A0A518BJI9</accession>
<dbReference type="SUPFAM" id="SSF52540">
    <property type="entry name" value="P-loop containing nucleoside triphosphate hydrolases"/>
    <property type="match status" value="1"/>
</dbReference>
<dbReference type="EMBL" id="CP036287">
    <property type="protein sequence ID" value="QDU67147.1"/>
    <property type="molecule type" value="Genomic_DNA"/>
</dbReference>
<dbReference type="InterPro" id="IPR027417">
    <property type="entry name" value="P-loop_NTPase"/>
</dbReference>
<dbReference type="GO" id="GO:0001517">
    <property type="term" value="F:N-acetylglucosamine 6-O-sulfotransferase activity"/>
    <property type="evidence" value="ECO:0007669"/>
    <property type="project" value="TreeGrafter"/>
</dbReference>
<dbReference type="Gene3D" id="3.40.50.300">
    <property type="entry name" value="P-loop containing nucleotide triphosphate hydrolases"/>
    <property type="match status" value="1"/>
</dbReference>
<dbReference type="Proteomes" id="UP000316921">
    <property type="component" value="Chromosome"/>
</dbReference>
<dbReference type="PANTHER" id="PTHR10704:SF44">
    <property type="entry name" value="LD35051P-RELATED"/>
    <property type="match status" value="1"/>
</dbReference>
<evidence type="ECO:0000313" key="1">
    <source>
        <dbReference type="EMBL" id="QDU67147.1"/>
    </source>
</evidence>
<keyword evidence="2" id="KW-1185">Reference proteome</keyword>
<dbReference type="PANTHER" id="PTHR10704">
    <property type="entry name" value="CARBOHYDRATE SULFOTRANSFERASE"/>
    <property type="match status" value="1"/>
</dbReference>
<evidence type="ECO:0000313" key="2">
    <source>
        <dbReference type="Proteomes" id="UP000316921"/>
    </source>
</evidence>
<evidence type="ECO:0008006" key="3">
    <source>
        <dbReference type="Google" id="ProtNLM"/>
    </source>
</evidence>
<organism evidence="1 2">
    <name type="scientific">Engelhardtia mirabilis</name>
    <dbReference type="NCBI Taxonomy" id="2528011"/>
    <lineage>
        <taxon>Bacteria</taxon>
        <taxon>Pseudomonadati</taxon>
        <taxon>Planctomycetota</taxon>
        <taxon>Planctomycetia</taxon>
        <taxon>Planctomycetia incertae sedis</taxon>
        <taxon>Engelhardtia</taxon>
    </lineage>
</organism>
<reference evidence="1 2" key="1">
    <citation type="submission" date="2019-02" db="EMBL/GenBank/DDBJ databases">
        <title>Deep-cultivation of Planctomycetes and their phenomic and genomic characterization uncovers novel biology.</title>
        <authorList>
            <person name="Wiegand S."/>
            <person name="Jogler M."/>
            <person name="Boedeker C."/>
            <person name="Pinto D."/>
            <person name="Vollmers J."/>
            <person name="Rivas-Marin E."/>
            <person name="Kohn T."/>
            <person name="Peeters S.H."/>
            <person name="Heuer A."/>
            <person name="Rast P."/>
            <person name="Oberbeckmann S."/>
            <person name="Bunk B."/>
            <person name="Jeske O."/>
            <person name="Meyerdierks A."/>
            <person name="Storesund J.E."/>
            <person name="Kallscheuer N."/>
            <person name="Luecker S."/>
            <person name="Lage O.M."/>
            <person name="Pohl T."/>
            <person name="Merkel B.J."/>
            <person name="Hornburger P."/>
            <person name="Mueller R.-W."/>
            <person name="Bruemmer F."/>
            <person name="Labrenz M."/>
            <person name="Spormann A.M."/>
            <person name="Op den Camp H."/>
            <person name="Overmann J."/>
            <person name="Amann R."/>
            <person name="Jetten M.S.M."/>
            <person name="Mascher T."/>
            <person name="Medema M.H."/>
            <person name="Devos D.P."/>
            <person name="Kaster A.-K."/>
            <person name="Ovreas L."/>
            <person name="Rohde M."/>
            <person name="Galperin M.Y."/>
            <person name="Jogler C."/>
        </authorList>
    </citation>
    <scope>NUCLEOTIDE SEQUENCE [LARGE SCALE GENOMIC DNA]</scope>
    <source>
        <strain evidence="1 2">Pla133</strain>
    </source>
</reference>
<dbReference type="RefSeq" id="WP_145065057.1">
    <property type="nucleotide sequence ID" value="NZ_CP036287.1"/>
</dbReference>
<dbReference type="Pfam" id="PF13469">
    <property type="entry name" value="Sulfotransfer_3"/>
    <property type="match status" value="1"/>
</dbReference>
<dbReference type="GO" id="GO:0006790">
    <property type="term" value="P:sulfur compound metabolic process"/>
    <property type="evidence" value="ECO:0007669"/>
    <property type="project" value="TreeGrafter"/>
</dbReference>
<dbReference type="GO" id="GO:0006044">
    <property type="term" value="P:N-acetylglucosamine metabolic process"/>
    <property type="evidence" value="ECO:0007669"/>
    <property type="project" value="TreeGrafter"/>
</dbReference>
<name>A0A518BJI9_9BACT</name>
<dbReference type="InterPro" id="IPR051135">
    <property type="entry name" value="Gal/GlcNAc/GalNAc_ST"/>
</dbReference>
<protein>
    <recommendedName>
        <fullName evidence="3">Sulfotransferase domain protein</fullName>
    </recommendedName>
</protein>